<accession>A0ABN3IGR8</accession>
<protein>
    <recommendedName>
        <fullName evidence="3">SDR family oxidoreductase</fullName>
    </recommendedName>
</protein>
<dbReference type="RefSeq" id="WP_344587053.1">
    <property type="nucleotide sequence ID" value="NZ_BAAARW010000002.1"/>
</dbReference>
<reference evidence="1 2" key="1">
    <citation type="journal article" date="2019" name="Int. J. Syst. Evol. Microbiol.">
        <title>The Global Catalogue of Microorganisms (GCM) 10K type strain sequencing project: providing services to taxonomists for standard genome sequencing and annotation.</title>
        <authorList>
            <consortium name="The Broad Institute Genomics Platform"/>
            <consortium name="The Broad Institute Genome Sequencing Center for Infectious Disease"/>
            <person name="Wu L."/>
            <person name="Ma J."/>
        </authorList>
    </citation>
    <scope>NUCLEOTIDE SEQUENCE [LARGE SCALE GENOMIC DNA]</scope>
    <source>
        <strain evidence="1 2">JCM 3325</strain>
    </source>
</reference>
<dbReference type="Proteomes" id="UP001501231">
    <property type="component" value="Unassembled WGS sequence"/>
</dbReference>
<gene>
    <name evidence="1" type="ORF">GCM10010191_08260</name>
</gene>
<evidence type="ECO:0000313" key="1">
    <source>
        <dbReference type="EMBL" id="GAA2403056.1"/>
    </source>
</evidence>
<organism evidence="1 2">
    <name type="scientific">Actinomadura vinacea</name>
    <dbReference type="NCBI Taxonomy" id="115336"/>
    <lineage>
        <taxon>Bacteria</taxon>
        <taxon>Bacillati</taxon>
        <taxon>Actinomycetota</taxon>
        <taxon>Actinomycetes</taxon>
        <taxon>Streptosporangiales</taxon>
        <taxon>Thermomonosporaceae</taxon>
        <taxon>Actinomadura</taxon>
    </lineage>
</organism>
<keyword evidence="2" id="KW-1185">Reference proteome</keyword>
<evidence type="ECO:0008006" key="3">
    <source>
        <dbReference type="Google" id="ProtNLM"/>
    </source>
</evidence>
<name>A0ABN3IGR8_9ACTN</name>
<sequence>MALHKSRADHPALSASVMDGGLGQDLLRRHGGEPHELVGAALAGPGAGFTAGAVLSVDGGRATMR</sequence>
<evidence type="ECO:0000313" key="2">
    <source>
        <dbReference type="Proteomes" id="UP001501231"/>
    </source>
</evidence>
<proteinExistence type="predicted"/>
<comment type="caution">
    <text evidence="1">The sequence shown here is derived from an EMBL/GenBank/DDBJ whole genome shotgun (WGS) entry which is preliminary data.</text>
</comment>
<dbReference type="EMBL" id="BAAARW010000002">
    <property type="protein sequence ID" value="GAA2403056.1"/>
    <property type="molecule type" value="Genomic_DNA"/>
</dbReference>